<feature type="compositionally biased region" description="Basic and acidic residues" evidence="12">
    <location>
        <begin position="1"/>
        <end position="15"/>
    </location>
</feature>
<dbReference type="RefSeq" id="XP_073393746.1">
    <property type="nucleotide sequence ID" value="XM_073537645.1"/>
</dbReference>
<dbReference type="InterPro" id="IPR027417">
    <property type="entry name" value="P-loop_NTPase"/>
</dbReference>
<dbReference type="InterPro" id="IPR049080">
    <property type="entry name" value="MOV-10-like_beta-barrel"/>
</dbReference>
<evidence type="ECO:0000256" key="6">
    <source>
        <dbReference type="ARBA" id="ARBA00022801"/>
    </source>
</evidence>
<evidence type="ECO:0000259" key="16">
    <source>
        <dbReference type="Pfam" id="PF21635"/>
    </source>
</evidence>
<evidence type="ECO:0000313" key="18">
    <source>
        <dbReference type="EnsemblPlants" id="Pp3c12_8920V3.1"/>
    </source>
</evidence>
<evidence type="ECO:0000259" key="15">
    <source>
        <dbReference type="Pfam" id="PF21634"/>
    </source>
</evidence>
<keyword evidence="8" id="KW-0067">ATP-binding</keyword>
<dbReference type="SUPFAM" id="SSF52540">
    <property type="entry name" value="P-loop containing nucleoside triphosphate hydrolases"/>
    <property type="match status" value="1"/>
</dbReference>
<dbReference type="GO" id="GO:0005829">
    <property type="term" value="C:cytosol"/>
    <property type="evidence" value="ECO:0000318"/>
    <property type="project" value="GO_Central"/>
</dbReference>
<evidence type="ECO:0000256" key="11">
    <source>
        <dbReference type="ARBA" id="ARBA00047984"/>
    </source>
</evidence>
<dbReference type="Proteomes" id="UP000006727">
    <property type="component" value="Chromosome 12"/>
</dbReference>
<dbReference type="Pfam" id="PF13087">
    <property type="entry name" value="AAA_12"/>
    <property type="match status" value="1"/>
</dbReference>
<comment type="subcellular location">
    <subcellularLocation>
        <location evidence="1">Cytoplasm</location>
        <location evidence="1">Cytoplasmic ribonucleoprotein granule</location>
    </subcellularLocation>
</comment>
<gene>
    <name evidence="18" type="primary">LOC112289268</name>
    <name evidence="17" type="ORF">PHYPA_016001</name>
</gene>
<dbReference type="PaxDb" id="3218-PP1S91_147V6.1"/>
<dbReference type="Gramene" id="Pp3c12_8920V3.1">
    <property type="protein sequence ID" value="Pp3c12_8920V3.1"/>
    <property type="gene ID" value="Pp3c12_8920"/>
</dbReference>
<evidence type="ECO:0000256" key="12">
    <source>
        <dbReference type="SAM" id="MobiDB-lite"/>
    </source>
</evidence>
<dbReference type="Gene3D" id="3.40.50.300">
    <property type="entry name" value="P-loop containing nucleotide triphosphate hydrolases"/>
    <property type="match status" value="2"/>
</dbReference>
<reference evidence="18" key="3">
    <citation type="submission" date="2020-12" db="UniProtKB">
        <authorList>
            <consortium name="EnsemblPlants"/>
        </authorList>
    </citation>
    <scope>IDENTIFICATION</scope>
</reference>
<dbReference type="InterPro" id="IPR047187">
    <property type="entry name" value="SF1_C_Upf1"/>
</dbReference>
<comment type="catalytic activity">
    <reaction evidence="11">
        <text>ATP + H2O = ADP + phosphate + H(+)</text>
        <dbReference type="Rhea" id="RHEA:13065"/>
        <dbReference type="ChEBI" id="CHEBI:15377"/>
        <dbReference type="ChEBI" id="CHEBI:15378"/>
        <dbReference type="ChEBI" id="CHEBI:30616"/>
        <dbReference type="ChEBI" id="CHEBI:43474"/>
        <dbReference type="ChEBI" id="CHEBI:456216"/>
        <dbReference type="EC" id="3.6.4.13"/>
    </reaction>
</comment>
<proteinExistence type="inferred from homology"/>
<dbReference type="EnsemblPlants" id="Pp3c12_8920V3.1">
    <property type="protein sequence ID" value="Pp3c12_8920V3.1"/>
    <property type="gene ID" value="Pp3c12_8920"/>
</dbReference>
<dbReference type="EnsemblPlants" id="Pp3c12_8920V3.3">
    <property type="protein sequence ID" value="Pp3c12_8920V3.3"/>
    <property type="gene ID" value="Pp3c12_8920"/>
</dbReference>
<reference evidence="17 19" key="1">
    <citation type="journal article" date="2008" name="Science">
        <title>The Physcomitrella genome reveals evolutionary insights into the conquest of land by plants.</title>
        <authorList>
            <person name="Rensing S."/>
            <person name="Lang D."/>
            <person name="Zimmer A."/>
            <person name="Terry A."/>
            <person name="Salamov A."/>
            <person name="Shapiro H."/>
            <person name="Nishiyama T."/>
            <person name="Perroud P.-F."/>
            <person name="Lindquist E."/>
            <person name="Kamisugi Y."/>
            <person name="Tanahashi T."/>
            <person name="Sakakibara K."/>
            <person name="Fujita T."/>
            <person name="Oishi K."/>
            <person name="Shin-I T."/>
            <person name="Kuroki Y."/>
            <person name="Toyoda A."/>
            <person name="Suzuki Y."/>
            <person name="Hashimoto A."/>
            <person name="Yamaguchi K."/>
            <person name="Sugano A."/>
            <person name="Kohara Y."/>
            <person name="Fujiyama A."/>
            <person name="Anterola A."/>
            <person name="Aoki S."/>
            <person name="Ashton N."/>
            <person name="Barbazuk W.B."/>
            <person name="Barker E."/>
            <person name="Bennetzen J."/>
            <person name="Bezanilla M."/>
            <person name="Blankenship R."/>
            <person name="Cho S.H."/>
            <person name="Dutcher S."/>
            <person name="Estelle M."/>
            <person name="Fawcett J.A."/>
            <person name="Gundlach H."/>
            <person name="Hanada K."/>
            <person name="Heyl A."/>
            <person name="Hicks K.A."/>
            <person name="Hugh J."/>
            <person name="Lohr M."/>
            <person name="Mayer K."/>
            <person name="Melkozernov A."/>
            <person name="Murata T."/>
            <person name="Nelson D."/>
            <person name="Pils B."/>
            <person name="Prigge M."/>
            <person name="Reiss B."/>
            <person name="Renner T."/>
            <person name="Rombauts S."/>
            <person name="Rushton P."/>
            <person name="Sanderfoot A."/>
            <person name="Schween G."/>
            <person name="Shiu S.-H."/>
            <person name="Stueber K."/>
            <person name="Theodoulou F.L."/>
            <person name="Tu H."/>
            <person name="Van de Peer Y."/>
            <person name="Verrier P.J."/>
            <person name="Waters E."/>
            <person name="Wood A."/>
            <person name="Yang L."/>
            <person name="Cove D."/>
            <person name="Cuming A."/>
            <person name="Hasebe M."/>
            <person name="Lucas S."/>
            <person name="Mishler D.B."/>
            <person name="Reski R."/>
            <person name="Grigoriev I."/>
            <person name="Quatrano R.S."/>
            <person name="Boore J.L."/>
        </authorList>
    </citation>
    <scope>NUCLEOTIDE SEQUENCE [LARGE SCALE GENOMIC DNA]</scope>
    <source>
        <strain evidence="18 19">cv. Gransden 2004</strain>
    </source>
</reference>
<dbReference type="Pfam" id="PF21635">
    <property type="entry name" value="Mov-10_helical"/>
    <property type="match status" value="1"/>
</dbReference>
<dbReference type="OMA" id="KHNRYYY"/>
<dbReference type="FunFam" id="3.40.50.300:FF:000608">
    <property type="entry name" value="Mov10 RISC complex RNA helicase"/>
    <property type="match status" value="1"/>
</dbReference>
<dbReference type="GO" id="GO:0016787">
    <property type="term" value="F:hydrolase activity"/>
    <property type="evidence" value="ECO:0007669"/>
    <property type="project" value="UniProtKB-KW"/>
</dbReference>
<dbReference type="AlphaFoldDB" id="A0A2K1JPZ9"/>
<evidence type="ECO:0000256" key="5">
    <source>
        <dbReference type="ARBA" id="ARBA00022741"/>
    </source>
</evidence>
<dbReference type="InterPro" id="IPR041679">
    <property type="entry name" value="DNA2/NAM7-like_C"/>
</dbReference>
<dbReference type="CDD" id="cd18038">
    <property type="entry name" value="DEXXQc_Helz-like"/>
    <property type="match status" value="1"/>
</dbReference>
<dbReference type="RefSeq" id="XP_024390120.1">
    <property type="nucleotide sequence ID" value="XM_024534352.2"/>
</dbReference>
<feature type="domain" description="DNA2/NAM7 helicase helicase" evidence="13">
    <location>
        <begin position="844"/>
        <end position="915"/>
    </location>
</feature>
<dbReference type="GeneID" id="112289268"/>
<evidence type="ECO:0000259" key="13">
    <source>
        <dbReference type="Pfam" id="PF13086"/>
    </source>
</evidence>
<feature type="compositionally biased region" description="Basic residues" evidence="12">
    <location>
        <begin position="310"/>
        <end position="322"/>
    </location>
</feature>
<dbReference type="InterPro" id="IPR026122">
    <property type="entry name" value="MOV-10/SDE3_DEXXQ/H-box"/>
</dbReference>
<evidence type="ECO:0000256" key="8">
    <source>
        <dbReference type="ARBA" id="ARBA00022840"/>
    </source>
</evidence>
<feature type="region of interest" description="Disordered" evidence="12">
    <location>
        <begin position="1"/>
        <end position="71"/>
    </location>
</feature>
<dbReference type="RefSeq" id="XP_024390118.1">
    <property type="nucleotide sequence ID" value="XM_024534350.2"/>
</dbReference>
<keyword evidence="10" id="KW-0943">RNA-mediated gene silencing</keyword>
<organism evidence="17">
    <name type="scientific">Physcomitrium patens</name>
    <name type="common">Spreading-leaved earth moss</name>
    <name type="synonym">Physcomitrella patens</name>
    <dbReference type="NCBI Taxonomy" id="3218"/>
    <lineage>
        <taxon>Eukaryota</taxon>
        <taxon>Viridiplantae</taxon>
        <taxon>Streptophyta</taxon>
        <taxon>Embryophyta</taxon>
        <taxon>Bryophyta</taxon>
        <taxon>Bryophytina</taxon>
        <taxon>Bryopsida</taxon>
        <taxon>Funariidae</taxon>
        <taxon>Funariales</taxon>
        <taxon>Funariaceae</taxon>
        <taxon>Physcomitrium</taxon>
    </lineage>
</organism>
<dbReference type="GO" id="GO:0043186">
    <property type="term" value="C:P granule"/>
    <property type="evidence" value="ECO:0000318"/>
    <property type="project" value="GO_Central"/>
</dbReference>
<evidence type="ECO:0000313" key="19">
    <source>
        <dbReference type="Proteomes" id="UP000006727"/>
    </source>
</evidence>
<dbReference type="PANTHER" id="PTHR45418:SF1">
    <property type="entry name" value="CANCER_TESTIS ANTIGEN 55"/>
    <property type="match status" value="1"/>
</dbReference>
<reference evidence="17 19" key="2">
    <citation type="journal article" date="2018" name="Plant J.">
        <title>The Physcomitrella patens chromosome-scale assembly reveals moss genome structure and evolution.</title>
        <authorList>
            <person name="Lang D."/>
            <person name="Ullrich K.K."/>
            <person name="Murat F."/>
            <person name="Fuchs J."/>
            <person name="Jenkins J."/>
            <person name="Haas F.B."/>
            <person name="Piednoel M."/>
            <person name="Gundlach H."/>
            <person name="Van Bel M."/>
            <person name="Meyberg R."/>
            <person name="Vives C."/>
            <person name="Morata J."/>
            <person name="Symeonidi A."/>
            <person name="Hiss M."/>
            <person name="Muchero W."/>
            <person name="Kamisugi Y."/>
            <person name="Saleh O."/>
            <person name="Blanc G."/>
            <person name="Decker E.L."/>
            <person name="van Gessel N."/>
            <person name="Grimwood J."/>
            <person name="Hayes R.D."/>
            <person name="Graham S.W."/>
            <person name="Gunter L.E."/>
            <person name="McDaniel S.F."/>
            <person name="Hoernstein S.N.W."/>
            <person name="Larsson A."/>
            <person name="Li F.W."/>
            <person name="Perroud P.F."/>
            <person name="Phillips J."/>
            <person name="Ranjan P."/>
            <person name="Rokshar D.S."/>
            <person name="Rothfels C.J."/>
            <person name="Schneider L."/>
            <person name="Shu S."/>
            <person name="Stevenson D.W."/>
            <person name="Thummler F."/>
            <person name="Tillich M."/>
            <person name="Villarreal Aguilar J.C."/>
            <person name="Widiez T."/>
            <person name="Wong G.K."/>
            <person name="Wymore A."/>
            <person name="Zhang Y."/>
            <person name="Zimmer A.D."/>
            <person name="Quatrano R.S."/>
            <person name="Mayer K.F.X."/>
            <person name="Goodstein D."/>
            <person name="Casacuberta J.M."/>
            <person name="Vandepoele K."/>
            <person name="Reski R."/>
            <person name="Cuming A.C."/>
            <person name="Tuskan G.A."/>
            <person name="Maumus F."/>
            <person name="Salse J."/>
            <person name="Schmutz J."/>
            <person name="Rensing S.A."/>
        </authorList>
    </citation>
    <scope>NUCLEOTIDE SEQUENCE [LARGE SCALE GENOMIC DNA]</scope>
    <source>
        <strain evidence="18 19">cv. Gransden 2004</strain>
    </source>
</reference>
<keyword evidence="9" id="KW-0694">RNA-binding</keyword>
<dbReference type="Gramene" id="Pp3c12_8920V3.2">
    <property type="protein sequence ID" value="Pp3c12_8920V3.2"/>
    <property type="gene ID" value="Pp3c12_8920"/>
</dbReference>
<sequence>MVEGKDSRLDTRKADSINIQDPQQRSRSLRSRQNRKKNEWRPVSGGFVVPSESQINAPVVGERDESSRKLNVSDGEEEIVWSGREKLPEVSQGLGMKNVAFHENFRGTISKNTSPRGGSRRAPVPCKVPASVPVPGSSFTMPLAISSCAENRDGFEEGNLVLQSRGFKETQGPHQHRPLHHDSRTRTRNEKKGSGEWHPQSQIPHFASTNEFLGLPSVPCYPDREAAPELVDPIFVRAPFYDYCRGQYAPSFVPLGAHPTGLEKDWRPLSGCPIASQEFSHDNFLVSSQQQCSRSNGFGRGKKDQANMNIRKRKGKGRGNRNSKREDSVMVTIVEEGSRRGAGAESKKSNPPQVQGQGRRNWKPSQEASKDVFVSQPFSPNHNRPQTIKVGATEVASIAVVNNGTERVTLSAVRLLSSSPKSSFRLSLAPLLRALSSSEKNVPVIDTTKLALNSQSLVRPGRPWLIGPGLHITFELACTASTLGLHKAVLLFNVGTQKIVRYITLICEDDIAKALAPIEPYVRLPRPRVRSFYKFVPGIPPPLPLFKKRLGIYPIPPNVKEAILTKETLPVFSEGLRKENYFEYFSTLMFAEELQMEVDIRAYDMQNVTMWKVSHTLLGLRVPGLAEKRPSVIYRDKIYARPSGTTATEFQGYVHKVQANEVHLRFGDAFNKGFISNSRYDIRFSFGRVNIRRAHQGIQAAKALLDSFLFPTTVVPSRTESSKKLTPFNRAANAEQMSAVQEILKKRGSPPYLIYGPPGTGKTVTVVEAMLQVKRAHPNARILACAPSNLASDLLLERLIGSVEKRDMLRLNAYTRPVDDVPSHIIPFCSIENDFFCTPGLASLEKYRIVVTTYWSAAMLDAQEVHPGHFTHIFLDEAGQGTEPETMVSIGNLANKNTVVVLAGDHQQLGPLIRSPVALKYGLDKSYLERLSSLTSYLPSSGNGQSLVYNNSMATKLVRNYRSHPAILDLPSRLFYDGELVACADESRNSLLDWDELPNRKFPILFIGMEGRDEREGTSPSWFNAQEASKVVDIVKKIKKYRRSRVSLKDIGVISPYNQQVSKLKKALASQNLGDVKVGSVEAFQGQEKRVIIISTVRSSKEYVEFDKRHNLGFLTNPKRFNVAITRAKALLIIVGNPHVLSQDRCWNELLRYCTENNSYIGCASPFEISEESKLLHLAIIHNWFDAEDTADNDGLPVSLKATVEDPQWPDGTC</sequence>
<dbReference type="RefSeq" id="XP_024390119.1">
    <property type="nucleotide sequence ID" value="XM_024534351.2"/>
</dbReference>
<dbReference type="EC" id="3.6.4.13" evidence="3"/>
<feature type="region of interest" description="Disordered" evidence="12">
    <location>
        <begin position="167"/>
        <end position="202"/>
    </location>
</feature>
<keyword evidence="5" id="KW-0547">Nucleotide-binding</keyword>
<feature type="compositionally biased region" description="Polar residues" evidence="12">
    <location>
        <begin position="349"/>
        <end position="367"/>
    </location>
</feature>
<dbReference type="GO" id="GO:0005524">
    <property type="term" value="F:ATP binding"/>
    <property type="evidence" value="ECO:0007669"/>
    <property type="project" value="UniProtKB-KW"/>
</dbReference>
<evidence type="ECO:0000256" key="1">
    <source>
        <dbReference type="ARBA" id="ARBA00004331"/>
    </source>
</evidence>
<name>A0A2K1JPZ9_PHYPA</name>
<keyword evidence="19" id="KW-1185">Reference proteome</keyword>
<keyword evidence="4" id="KW-0963">Cytoplasm</keyword>
<dbReference type="EMBL" id="ABEU02000012">
    <property type="protein sequence ID" value="PNR43620.1"/>
    <property type="molecule type" value="Genomic_DNA"/>
</dbReference>
<dbReference type="Gramene" id="Pp3c12_8920V3.3">
    <property type="protein sequence ID" value="Pp3c12_8920V3.3"/>
    <property type="gene ID" value="Pp3c12_8920"/>
</dbReference>
<feature type="domain" description="Helicase MOV-10 helical" evidence="16">
    <location>
        <begin position="574"/>
        <end position="601"/>
    </location>
</feature>
<dbReference type="InterPro" id="IPR049079">
    <property type="entry name" value="Mov-10_helical"/>
</dbReference>
<dbReference type="RefSeq" id="XP_024390121.1">
    <property type="nucleotide sequence ID" value="XM_024534353.2"/>
</dbReference>
<protein>
    <recommendedName>
        <fullName evidence="3">RNA helicase</fullName>
        <ecNumber evidence="3">3.6.4.13</ecNumber>
    </recommendedName>
</protein>
<keyword evidence="7" id="KW-0347">Helicase</keyword>
<comment type="similarity">
    <text evidence="2">Belongs to the DNA2/NAM7 helicase family. SDE3 subfamily.</text>
</comment>
<dbReference type="GO" id="GO:0032574">
    <property type="term" value="F:5'-3' RNA helicase activity"/>
    <property type="evidence" value="ECO:0007669"/>
    <property type="project" value="InterPro"/>
</dbReference>
<dbReference type="GO" id="GO:0003723">
    <property type="term" value="F:RNA binding"/>
    <property type="evidence" value="ECO:0000318"/>
    <property type="project" value="GO_Central"/>
</dbReference>
<evidence type="ECO:0000256" key="10">
    <source>
        <dbReference type="ARBA" id="ARBA00023158"/>
    </source>
</evidence>
<feature type="domain" description="DNA2/NAM7 helicase-like C-terminal" evidence="14">
    <location>
        <begin position="950"/>
        <end position="1138"/>
    </location>
</feature>
<feature type="region of interest" description="Disordered" evidence="12">
    <location>
        <begin position="291"/>
        <end position="369"/>
    </location>
</feature>
<dbReference type="CDD" id="cd18808">
    <property type="entry name" value="SF1_C_Upf1"/>
    <property type="match status" value="1"/>
</dbReference>
<dbReference type="GO" id="GO:0035194">
    <property type="term" value="P:regulatory ncRNA-mediated post-transcriptional gene silencing"/>
    <property type="evidence" value="ECO:0000318"/>
    <property type="project" value="GO_Central"/>
</dbReference>
<evidence type="ECO:0000256" key="3">
    <source>
        <dbReference type="ARBA" id="ARBA00012552"/>
    </source>
</evidence>
<evidence type="ECO:0000256" key="2">
    <source>
        <dbReference type="ARBA" id="ARBA00005601"/>
    </source>
</evidence>
<evidence type="ECO:0000259" key="14">
    <source>
        <dbReference type="Pfam" id="PF13087"/>
    </source>
</evidence>
<keyword evidence="6" id="KW-0378">Hydrolase</keyword>
<feature type="domain" description="DNA2/NAM7 helicase helicase" evidence="13">
    <location>
        <begin position="733"/>
        <end position="813"/>
    </location>
</feature>
<dbReference type="Pfam" id="PF21634">
    <property type="entry name" value="MOV-10_beta-barrel"/>
    <property type="match status" value="1"/>
</dbReference>
<evidence type="ECO:0000256" key="7">
    <source>
        <dbReference type="ARBA" id="ARBA00022806"/>
    </source>
</evidence>
<evidence type="ECO:0000256" key="4">
    <source>
        <dbReference type="ARBA" id="ARBA00022490"/>
    </source>
</evidence>
<accession>A0A2K1JPZ9</accession>
<evidence type="ECO:0000313" key="17">
    <source>
        <dbReference type="EMBL" id="PNR43620.1"/>
    </source>
</evidence>
<dbReference type="STRING" id="3218.A0A2K1JPZ9"/>
<evidence type="ECO:0000256" key="9">
    <source>
        <dbReference type="ARBA" id="ARBA00022884"/>
    </source>
</evidence>
<dbReference type="PANTHER" id="PTHR45418">
    <property type="entry name" value="CANCER/TESTIS ANTIGEN 55"/>
    <property type="match status" value="1"/>
</dbReference>
<dbReference type="OrthoDB" id="6513042at2759"/>
<feature type="compositionally biased region" description="Basic and acidic residues" evidence="12">
    <location>
        <begin position="180"/>
        <end position="195"/>
    </location>
</feature>
<feature type="domain" description="Helicase MOV-10-like beta-barrel" evidence="15">
    <location>
        <begin position="603"/>
        <end position="684"/>
    </location>
</feature>
<dbReference type="Pfam" id="PF13086">
    <property type="entry name" value="AAA_11"/>
    <property type="match status" value="2"/>
</dbReference>
<dbReference type="EnsemblPlants" id="Pp3c12_8920V3.2">
    <property type="protein sequence ID" value="Pp3c12_8920V3.2"/>
    <property type="gene ID" value="Pp3c12_8920"/>
</dbReference>
<dbReference type="InterPro" id="IPR041677">
    <property type="entry name" value="DNA2/NAM7_AAA_11"/>
</dbReference>